<sequence length="72" mass="7528">IGDISNKLSLGGATSVPGQIPIANMYVEMIWDPAVCPDSIFYRLQVDMSAGSVGSTTTTLAESGCGYPNPFN</sequence>
<name>X1RF30_9ZZZZ</name>
<dbReference type="EMBL" id="BARW01005436">
    <property type="protein sequence ID" value="GAI79327.1"/>
    <property type="molecule type" value="Genomic_DNA"/>
</dbReference>
<gene>
    <name evidence="1" type="ORF">S12H4_11849</name>
</gene>
<comment type="caution">
    <text evidence="1">The sequence shown here is derived from an EMBL/GenBank/DDBJ whole genome shotgun (WGS) entry which is preliminary data.</text>
</comment>
<proteinExistence type="predicted"/>
<protein>
    <submittedName>
        <fullName evidence="1">Uncharacterized protein</fullName>
    </submittedName>
</protein>
<dbReference type="AlphaFoldDB" id="X1RF30"/>
<accession>X1RF30</accession>
<reference evidence="1" key="1">
    <citation type="journal article" date="2014" name="Front. Microbiol.">
        <title>High frequency of phylogenetically diverse reductive dehalogenase-homologous genes in deep subseafloor sedimentary metagenomes.</title>
        <authorList>
            <person name="Kawai M."/>
            <person name="Futagami T."/>
            <person name="Toyoda A."/>
            <person name="Takaki Y."/>
            <person name="Nishi S."/>
            <person name="Hori S."/>
            <person name="Arai W."/>
            <person name="Tsubouchi T."/>
            <person name="Morono Y."/>
            <person name="Uchiyama I."/>
            <person name="Ito T."/>
            <person name="Fujiyama A."/>
            <person name="Inagaki F."/>
            <person name="Takami H."/>
        </authorList>
    </citation>
    <scope>NUCLEOTIDE SEQUENCE</scope>
    <source>
        <strain evidence="1">Expedition CK06-06</strain>
    </source>
</reference>
<organism evidence="1">
    <name type="scientific">marine sediment metagenome</name>
    <dbReference type="NCBI Taxonomy" id="412755"/>
    <lineage>
        <taxon>unclassified sequences</taxon>
        <taxon>metagenomes</taxon>
        <taxon>ecological metagenomes</taxon>
    </lineage>
</organism>
<feature type="non-terminal residue" evidence="1">
    <location>
        <position position="1"/>
    </location>
</feature>
<evidence type="ECO:0000313" key="1">
    <source>
        <dbReference type="EMBL" id="GAI79327.1"/>
    </source>
</evidence>